<dbReference type="PANTHER" id="PTHR13254">
    <property type="entry name" value="GOLGI AUTOANTIGEN, GOLGIN SUBFAMILY A, 7"/>
    <property type="match status" value="1"/>
</dbReference>
<reference evidence="9 10" key="1">
    <citation type="submission" date="2013-02" db="EMBL/GenBank/DDBJ databases">
        <title>Genome sequence of Candida maltosa Xu316, a potential industrial strain for xylitol and ethanol production.</title>
        <authorList>
            <person name="Yu J."/>
            <person name="Wang Q."/>
            <person name="Geng X."/>
            <person name="Bao W."/>
            <person name="He P."/>
            <person name="Cai J."/>
        </authorList>
    </citation>
    <scope>NUCLEOTIDE SEQUENCE [LARGE SCALE GENOMIC DNA]</scope>
    <source>
        <strain evidence="10">Xu316</strain>
    </source>
</reference>
<evidence type="ECO:0000256" key="6">
    <source>
        <dbReference type="ARBA" id="ARBA00023136"/>
    </source>
</evidence>
<protein>
    <recommendedName>
        <fullName evidence="4">Ras modification protein ERF4</fullName>
    </recommendedName>
</protein>
<feature type="domain" description="Golgin subfamily A member 7/ERF4" evidence="8">
    <location>
        <begin position="61"/>
        <end position="211"/>
    </location>
</feature>
<keyword evidence="6 7" id="KW-0472">Membrane</keyword>
<sequence>MTDMNEKVKTAADQQQHELKFFNYQEYLLSTNSEEEYSLVVNHFPNVYESESSLAYKQTRILRIPRIFNTVQFPDLIPQFSHYYPGSEPAAIKSNQVECKVVDGQTFNESSIVHGLGNVFPESEFEKIVTHINEMLVIAFDPYNKWTLIENILDLITGGLFLQFLNLIGVYSFTKRKLMRLEKYIEEYNSSNEEKGNDLKIISPRLTGYLS</sequence>
<feature type="transmembrane region" description="Helical" evidence="7">
    <location>
        <begin position="152"/>
        <end position="173"/>
    </location>
</feature>
<evidence type="ECO:0000259" key="8">
    <source>
        <dbReference type="Pfam" id="PF10256"/>
    </source>
</evidence>
<evidence type="ECO:0000256" key="3">
    <source>
        <dbReference type="ARBA" id="ARBA00011396"/>
    </source>
</evidence>
<dbReference type="STRING" id="1245528.M3J3A9"/>
<name>M3J3A9_CANMX</name>
<dbReference type="AlphaFoldDB" id="M3J3A9"/>
<dbReference type="GO" id="GO:0005789">
    <property type="term" value="C:endoplasmic reticulum membrane"/>
    <property type="evidence" value="ECO:0007669"/>
    <property type="project" value="UniProtKB-SubCell"/>
</dbReference>
<dbReference type="InterPro" id="IPR019383">
    <property type="entry name" value="Golgin_A_7/ERF4"/>
</dbReference>
<evidence type="ECO:0000313" key="9">
    <source>
        <dbReference type="EMBL" id="EMG46383.1"/>
    </source>
</evidence>
<dbReference type="Proteomes" id="UP000011777">
    <property type="component" value="Unassembled WGS sequence"/>
</dbReference>
<evidence type="ECO:0000256" key="5">
    <source>
        <dbReference type="ARBA" id="ARBA00022824"/>
    </source>
</evidence>
<keyword evidence="7" id="KW-1133">Transmembrane helix</keyword>
<comment type="similarity">
    <text evidence="2">Belongs to the ERF4 family.</text>
</comment>
<comment type="subcellular location">
    <subcellularLocation>
        <location evidence="1">Endoplasmic reticulum membrane</location>
        <topology evidence="1">Peripheral membrane protein</topology>
    </subcellularLocation>
</comment>
<comment type="subunit">
    <text evidence="3">Interacts with ERF2.</text>
</comment>
<evidence type="ECO:0000256" key="7">
    <source>
        <dbReference type="SAM" id="Phobius"/>
    </source>
</evidence>
<dbReference type="OMA" id="CITHFPN"/>
<dbReference type="EMBL" id="AOGT01002028">
    <property type="protein sequence ID" value="EMG46383.1"/>
    <property type="molecule type" value="Genomic_DNA"/>
</dbReference>
<dbReference type="HOGENOM" id="CLU_087349_0_0_1"/>
<dbReference type="OrthoDB" id="5377273at2759"/>
<proteinExistence type="inferred from homology"/>
<organism evidence="9 10">
    <name type="scientific">Candida maltosa (strain Xu316)</name>
    <name type="common">Yeast</name>
    <dbReference type="NCBI Taxonomy" id="1245528"/>
    <lineage>
        <taxon>Eukaryota</taxon>
        <taxon>Fungi</taxon>
        <taxon>Dikarya</taxon>
        <taxon>Ascomycota</taxon>
        <taxon>Saccharomycotina</taxon>
        <taxon>Pichiomycetes</taxon>
        <taxon>Debaryomycetaceae</taxon>
        <taxon>Candida/Lodderomyces clade</taxon>
        <taxon>Candida</taxon>
    </lineage>
</organism>
<feature type="non-terminal residue" evidence="9">
    <location>
        <position position="211"/>
    </location>
</feature>
<keyword evidence="10" id="KW-1185">Reference proteome</keyword>
<keyword evidence="5" id="KW-0256">Endoplasmic reticulum</keyword>
<evidence type="ECO:0000313" key="10">
    <source>
        <dbReference type="Proteomes" id="UP000011777"/>
    </source>
</evidence>
<accession>M3J3A9</accession>
<dbReference type="Pfam" id="PF10256">
    <property type="entry name" value="Erf4"/>
    <property type="match status" value="1"/>
</dbReference>
<dbReference type="GO" id="GO:0031211">
    <property type="term" value="C:endoplasmic reticulum palmitoyltransferase complex"/>
    <property type="evidence" value="ECO:0007669"/>
    <property type="project" value="TreeGrafter"/>
</dbReference>
<dbReference type="PANTHER" id="PTHR13254:SF0">
    <property type="entry name" value="GOLGIN SUBFAMILY A MEMBER 7_ERF4 DOMAIN-CONTAINING PROTEIN"/>
    <property type="match status" value="1"/>
</dbReference>
<gene>
    <name evidence="9" type="ORF">G210_3367</name>
</gene>
<evidence type="ECO:0000256" key="4">
    <source>
        <dbReference type="ARBA" id="ARBA00018463"/>
    </source>
</evidence>
<evidence type="ECO:0000256" key="1">
    <source>
        <dbReference type="ARBA" id="ARBA00004406"/>
    </source>
</evidence>
<evidence type="ECO:0000256" key="2">
    <source>
        <dbReference type="ARBA" id="ARBA00007732"/>
    </source>
</evidence>
<dbReference type="eggNOG" id="ENOG502S30T">
    <property type="taxonomic scope" value="Eukaryota"/>
</dbReference>
<dbReference type="GO" id="GO:0006612">
    <property type="term" value="P:protein targeting to membrane"/>
    <property type="evidence" value="ECO:0007669"/>
    <property type="project" value="TreeGrafter"/>
</dbReference>
<dbReference type="InterPro" id="IPR051371">
    <property type="entry name" value="Ras_palmitoyltransferase"/>
</dbReference>
<keyword evidence="7" id="KW-0812">Transmembrane</keyword>
<comment type="caution">
    <text evidence="9">The sequence shown here is derived from an EMBL/GenBank/DDBJ whole genome shotgun (WGS) entry which is preliminary data.</text>
</comment>